<reference evidence="1" key="1">
    <citation type="submission" date="2021-06" db="EMBL/GenBank/DDBJ databases">
        <authorList>
            <person name="Hodson N. C."/>
            <person name="Mongue J. A."/>
            <person name="Jaron S. K."/>
        </authorList>
    </citation>
    <scope>NUCLEOTIDE SEQUENCE</scope>
</reference>
<dbReference type="PANTHER" id="PTHR33053:SF24">
    <property type="entry name" value="TRANSPOSASE DOMAIN-CONTAINING PROTEIN"/>
    <property type="match status" value="1"/>
</dbReference>
<dbReference type="Proteomes" id="UP000708208">
    <property type="component" value="Unassembled WGS sequence"/>
</dbReference>
<protein>
    <submittedName>
        <fullName evidence="1">Uncharacterized protein</fullName>
    </submittedName>
</protein>
<accession>A0A8J2LJN4</accession>
<feature type="non-terminal residue" evidence="1">
    <location>
        <position position="160"/>
    </location>
</feature>
<feature type="non-terminal residue" evidence="1">
    <location>
        <position position="1"/>
    </location>
</feature>
<comment type="caution">
    <text evidence="1">The sequence shown here is derived from an EMBL/GenBank/DDBJ whole genome shotgun (WGS) entry which is preliminary data.</text>
</comment>
<sequence>DENDSDGEDKLEDPIDFLRQWAVRHKIQSTALTELQKYLKSFPNFILLPSDSRTLLKTPRSTEVKLMQPGSYEIQENGIEYEGEIYMAKIDCFVCDAPARSYILSIKGHNGYKSCSKCCITGEYKDNRVVFLQTGCRRRTDESFRSHEDNEHHIGKSPLT</sequence>
<dbReference type="OrthoDB" id="6765063at2759"/>
<organism evidence="1 2">
    <name type="scientific">Allacma fusca</name>
    <dbReference type="NCBI Taxonomy" id="39272"/>
    <lineage>
        <taxon>Eukaryota</taxon>
        <taxon>Metazoa</taxon>
        <taxon>Ecdysozoa</taxon>
        <taxon>Arthropoda</taxon>
        <taxon>Hexapoda</taxon>
        <taxon>Collembola</taxon>
        <taxon>Symphypleona</taxon>
        <taxon>Sminthuridae</taxon>
        <taxon>Allacma</taxon>
    </lineage>
</organism>
<dbReference type="EMBL" id="CAJVCH010529149">
    <property type="protein sequence ID" value="CAG7823340.1"/>
    <property type="molecule type" value="Genomic_DNA"/>
</dbReference>
<dbReference type="AlphaFoldDB" id="A0A8J2LJN4"/>
<gene>
    <name evidence="1" type="ORF">AFUS01_LOCUS33562</name>
</gene>
<dbReference type="PANTHER" id="PTHR33053">
    <property type="entry name" value="PROTEIN, PUTATIVE-RELATED"/>
    <property type="match status" value="1"/>
</dbReference>
<evidence type="ECO:0000313" key="2">
    <source>
        <dbReference type="Proteomes" id="UP000708208"/>
    </source>
</evidence>
<proteinExistence type="predicted"/>
<name>A0A8J2LJN4_9HEXA</name>
<evidence type="ECO:0000313" key="1">
    <source>
        <dbReference type="EMBL" id="CAG7823340.1"/>
    </source>
</evidence>
<keyword evidence="2" id="KW-1185">Reference proteome</keyword>